<keyword evidence="2" id="KW-0342">GTP-binding</keyword>
<proteinExistence type="predicted"/>
<gene>
    <name evidence="3" type="ORF">NTEN_LOCUS19058</name>
</gene>
<dbReference type="GO" id="GO:0001667">
    <property type="term" value="P:ameboidal-type cell migration"/>
    <property type="evidence" value="ECO:0007669"/>
    <property type="project" value="UniProtKB-ARBA"/>
</dbReference>
<dbReference type="Pfam" id="PF00071">
    <property type="entry name" value="Ras"/>
    <property type="match status" value="1"/>
</dbReference>
<keyword evidence="4" id="KW-1185">Reference proteome</keyword>
<evidence type="ECO:0000256" key="1">
    <source>
        <dbReference type="ARBA" id="ARBA00022741"/>
    </source>
</evidence>
<dbReference type="SMART" id="SM00173">
    <property type="entry name" value="RAS"/>
    <property type="match status" value="1"/>
</dbReference>
<dbReference type="Gene3D" id="3.40.50.300">
    <property type="entry name" value="P-loop containing nucleotide triphosphate hydrolases"/>
    <property type="match status" value="2"/>
</dbReference>
<dbReference type="InterPro" id="IPR001806">
    <property type="entry name" value="Small_GTPase"/>
</dbReference>
<dbReference type="InterPro" id="IPR005225">
    <property type="entry name" value="Small_GTP-bd"/>
</dbReference>
<dbReference type="GO" id="GO:0022412">
    <property type="term" value="P:cellular process involved in reproduction in multicellular organism"/>
    <property type="evidence" value="ECO:0007669"/>
    <property type="project" value="UniProtKB-ARBA"/>
</dbReference>
<dbReference type="InterPro" id="IPR003578">
    <property type="entry name" value="Small_GTPase_Rho"/>
</dbReference>
<dbReference type="PANTHER" id="PTHR24072">
    <property type="entry name" value="RHO FAMILY GTPASE"/>
    <property type="match status" value="1"/>
</dbReference>
<accession>A0A6H5HE68</accession>
<keyword evidence="1" id="KW-0547">Nucleotide-binding</keyword>
<reference evidence="3 4" key="1">
    <citation type="submission" date="2020-02" db="EMBL/GenBank/DDBJ databases">
        <authorList>
            <person name="Ferguson B K."/>
        </authorList>
    </citation>
    <scope>NUCLEOTIDE SEQUENCE [LARGE SCALE GENOMIC DNA]</scope>
</reference>
<dbReference type="InterPro" id="IPR027417">
    <property type="entry name" value="P-loop_NTPase"/>
</dbReference>
<protein>
    <submittedName>
        <fullName evidence="3">Uncharacterized protein</fullName>
    </submittedName>
</protein>
<dbReference type="NCBIfam" id="TIGR00231">
    <property type="entry name" value="small_GTP"/>
    <property type="match status" value="1"/>
</dbReference>
<dbReference type="GO" id="GO:0007264">
    <property type="term" value="P:small GTPase-mediated signal transduction"/>
    <property type="evidence" value="ECO:0007669"/>
    <property type="project" value="InterPro"/>
</dbReference>
<sequence length="152" mass="16942">MAAVKKKCVLVGGGESGKSCMHEAHIENRFPKPYSLSVGDDCYDCYVNVDGTRVLLTVWDTAGQEDYAKFRTLAYPHSDVVLLCFALDQPSSLDTITDYWLPEHLLKKIDAFDYLECSAKTKEGLSEVFETAARAALYGPRVRKKKSSCSFV</sequence>
<dbReference type="SMART" id="SM00174">
    <property type="entry name" value="RHO"/>
    <property type="match status" value="1"/>
</dbReference>
<dbReference type="SMART" id="SM00175">
    <property type="entry name" value="RAB"/>
    <property type="match status" value="1"/>
</dbReference>
<dbReference type="Proteomes" id="UP000479000">
    <property type="component" value="Unassembled WGS sequence"/>
</dbReference>
<dbReference type="SUPFAM" id="SSF52540">
    <property type="entry name" value="P-loop containing nucleoside triphosphate hydrolases"/>
    <property type="match status" value="1"/>
</dbReference>
<evidence type="ECO:0000313" key="3">
    <source>
        <dbReference type="EMBL" id="CAB0014643.1"/>
    </source>
</evidence>
<evidence type="ECO:0000313" key="4">
    <source>
        <dbReference type="Proteomes" id="UP000479000"/>
    </source>
</evidence>
<dbReference type="OrthoDB" id="8830751at2759"/>
<dbReference type="GO" id="GO:0035099">
    <property type="term" value="P:hemocyte migration"/>
    <property type="evidence" value="ECO:0007669"/>
    <property type="project" value="UniProtKB-ARBA"/>
</dbReference>
<name>A0A6H5HE68_9HEMI</name>
<dbReference type="GO" id="GO:0035006">
    <property type="term" value="P:melanization defense response"/>
    <property type="evidence" value="ECO:0007669"/>
    <property type="project" value="UniProtKB-ARBA"/>
</dbReference>
<dbReference type="PRINTS" id="PR00449">
    <property type="entry name" value="RASTRNSFRMNG"/>
</dbReference>
<dbReference type="EMBL" id="CADCXU010028151">
    <property type="protein sequence ID" value="CAB0014643.1"/>
    <property type="molecule type" value="Genomic_DNA"/>
</dbReference>
<dbReference type="AlphaFoldDB" id="A0A6H5HE68"/>
<organism evidence="3 4">
    <name type="scientific">Nesidiocoris tenuis</name>
    <dbReference type="NCBI Taxonomy" id="355587"/>
    <lineage>
        <taxon>Eukaryota</taxon>
        <taxon>Metazoa</taxon>
        <taxon>Ecdysozoa</taxon>
        <taxon>Arthropoda</taxon>
        <taxon>Hexapoda</taxon>
        <taxon>Insecta</taxon>
        <taxon>Pterygota</taxon>
        <taxon>Neoptera</taxon>
        <taxon>Paraneoptera</taxon>
        <taxon>Hemiptera</taxon>
        <taxon>Heteroptera</taxon>
        <taxon>Panheteroptera</taxon>
        <taxon>Cimicomorpha</taxon>
        <taxon>Miridae</taxon>
        <taxon>Dicyphina</taxon>
        <taxon>Nesidiocoris</taxon>
    </lineage>
</organism>
<dbReference type="PROSITE" id="PS51419">
    <property type="entry name" value="RAB"/>
    <property type="match status" value="1"/>
</dbReference>
<evidence type="ECO:0000256" key="2">
    <source>
        <dbReference type="ARBA" id="ARBA00023134"/>
    </source>
</evidence>
<dbReference type="GO" id="GO:0005525">
    <property type="term" value="F:GTP binding"/>
    <property type="evidence" value="ECO:0007669"/>
    <property type="project" value="UniProtKB-KW"/>
</dbReference>
<dbReference type="GO" id="GO:0003006">
    <property type="term" value="P:developmental process involved in reproduction"/>
    <property type="evidence" value="ECO:0007669"/>
    <property type="project" value="UniProtKB-ARBA"/>
</dbReference>
<dbReference type="GO" id="GO:0003924">
    <property type="term" value="F:GTPase activity"/>
    <property type="evidence" value="ECO:0007669"/>
    <property type="project" value="InterPro"/>
</dbReference>